<dbReference type="InterPro" id="IPR002622">
    <property type="entry name" value="Transposase_14"/>
</dbReference>
<dbReference type="Gene3D" id="1.10.10.10">
    <property type="entry name" value="Winged helix-like DNA-binding domain superfamily/Winged helix DNA-binding domain"/>
    <property type="match status" value="1"/>
</dbReference>
<dbReference type="InterPro" id="IPR036388">
    <property type="entry name" value="WH-like_DNA-bd_sf"/>
</dbReference>
<proteinExistence type="predicted"/>
<dbReference type="EMBL" id="JADEVV010000054">
    <property type="protein sequence ID" value="MBE9255243.1"/>
    <property type="molecule type" value="Genomic_DNA"/>
</dbReference>
<name>A0ABR9VWL2_9SYNC</name>
<dbReference type="RefSeq" id="WP_194020659.1">
    <property type="nucleotide sequence ID" value="NZ_JADEVV010000054.1"/>
</dbReference>
<evidence type="ECO:0000313" key="2">
    <source>
        <dbReference type="EMBL" id="MBE9255243.1"/>
    </source>
</evidence>
<dbReference type="SUPFAM" id="SSF46689">
    <property type="entry name" value="Homeodomain-like"/>
    <property type="match status" value="1"/>
</dbReference>
<accession>A0ABR9VWL2</accession>
<keyword evidence="3" id="KW-1185">Reference proteome</keyword>
<evidence type="ECO:0000259" key="1">
    <source>
        <dbReference type="Pfam" id="PF01710"/>
    </source>
</evidence>
<dbReference type="Pfam" id="PF01710">
    <property type="entry name" value="HTH_Tnp_IS630"/>
    <property type="match status" value="1"/>
</dbReference>
<organism evidence="2 3">
    <name type="scientific">Synechocystis salina LEGE 00031</name>
    <dbReference type="NCBI Taxonomy" id="1828736"/>
    <lineage>
        <taxon>Bacteria</taxon>
        <taxon>Bacillati</taxon>
        <taxon>Cyanobacteriota</taxon>
        <taxon>Cyanophyceae</taxon>
        <taxon>Synechococcales</taxon>
        <taxon>Merismopediaceae</taxon>
        <taxon>Synechocystis</taxon>
    </lineage>
</organism>
<feature type="domain" description="Transposase Synechocystis PCC 6803" evidence="1">
    <location>
        <begin position="3"/>
        <end position="117"/>
    </location>
</feature>
<protein>
    <submittedName>
        <fullName evidence="2">Transposase</fullName>
    </submittedName>
</protein>
<dbReference type="Proteomes" id="UP000658720">
    <property type="component" value="Unassembled WGS sequence"/>
</dbReference>
<evidence type="ECO:0000313" key="3">
    <source>
        <dbReference type="Proteomes" id="UP000658720"/>
    </source>
</evidence>
<reference evidence="2 3" key="1">
    <citation type="submission" date="2020-10" db="EMBL/GenBank/DDBJ databases">
        <authorList>
            <person name="Castelo-Branco R."/>
            <person name="Eusebio N."/>
            <person name="Adriana R."/>
            <person name="Vieira A."/>
            <person name="Brugerolle De Fraissinette N."/>
            <person name="Rezende De Castro R."/>
            <person name="Schneider M.P."/>
            <person name="Vasconcelos V."/>
            <person name="Leao P.N."/>
        </authorList>
    </citation>
    <scope>NUCLEOTIDE SEQUENCE [LARGE SCALE GENOMIC DNA]</scope>
    <source>
        <strain evidence="2 3">LEGE 00031</strain>
    </source>
</reference>
<gene>
    <name evidence="2" type="ORF">IQ217_15650</name>
</gene>
<dbReference type="InterPro" id="IPR009057">
    <property type="entry name" value="Homeodomain-like_sf"/>
</dbReference>
<sequence length="122" mass="13901">MPALSVDLRERIVKTYEGGGTSIRKVAEQFQVSKTTVQDLLKLKRETGQVCPKAPSGGKPSQLMGKEEQAIEMVTEYPDYTLSEYCELWLERTGIKISESTMCRFLQTLRLTRKKNKKEPQS</sequence>
<comment type="caution">
    <text evidence="2">The sequence shown here is derived from an EMBL/GenBank/DDBJ whole genome shotgun (WGS) entry which is preliminary data.</text>
</comment>